<dbReference type="GO" id="GO:0005737">
    <property type="term" value="C:cytoplasm"/>
    <property type="evidence" value="ECO:0007669"/>
    <property type="project" value="TreeGrafter"/>
</dbReference>
<name>A0A4Y7JWF8_PAPSO</name>
<dbReference type="OMA" id="VEEIWIW"/>
<dbReference type="GO" id="GO:0007163">
    <property type="term" value="P:establishment or maintenance of cell polarity"/>
    <property type="evidence" value="ECO:0007669"/>
    <property type="project" value="TreeGrafter"/>
</dbReference>
<dbReference type="InterPro" id="IPR008999">
    <property type="entry name" value="Actin-crosslinking"/>
</dbReference>
<dbReference type="InterPro" id="IPR017853">
    <property type="entry name" value="GH"/>
</dbReference>
<dbReference type="PANTHER" id="PTHR10551:SF9">
    <property type="entry name" value="FASCIN-2"/>
    <property type="match status" value="1"/>
</dbReference>
<proteinExistence type="predicted"/>
<dbReference type="InterPro" id="IPR057232">
    <property type="entry name" value="DUF7910"/>
</dbReference>
<dbReference type="Pfam" id="PF25490">
    <property type="entry name" value="DUF7910"/>
    <property type="match status" value="1"/>
</dbReference>
<reference evidence="3 4" key="1">
    <citation type="journal article" date="2018" name="Science">
        <title>The opium poppy genome and morphinan production.</title>
        <authorList>
            <person name="Guo L."/>
            <person name="Winzer T."/>
            <person name="Yang X."/>
            <person name="Li Y."/>
            <person name="Ning Z."/>
            <person name="He Z."/>
            <person name="Teodor R."/>
            <person name="Lu Y."/>
            <person name="Bowser T.A."/>
            <person name="Graham I.A."/>
            <person name="Ye K."/>
        </authorList>
    </citation>
    <scope>NUCLEOTIDE SEQUENCE [LARGE SCALE GENOMIC DNA]</scope>
    <source>
        <strain evidence="4">cv. HN1</strain>
        <tissue evidence="3">Leaves</tissue>
    </source>
</reference>
<protein>
    <recommendedName>
        <fullName evidence="2">DUF7910 domain-containing protein</fullName>
    </recommendedName>
</protein>
<organism evidence="3 4">
    <name type="scientific">Papaver somniferum</name>
    <name type="common">Opium poppy</name>
    <dbReference type="NCBI Taxonomy" id="3469"/>
    <lineage>
        <taxon>Eukaryota</taxon>
        <taxon>Viridiplantae</taxon>
        <taxon>Streptophyta</taxon>
        <taxon>Embryophyta</taxon>
        <taxon>Tracheophyta</taxon>
        <taxon>Spermatophyta</taxon>
        <taxon>Magnoliopsida</taxon>
        <taxon>Ranunculales</taxon>
        <taxon>Papaveraceae</taxon>
        <taxon>Papaveroideae</taxon>
        <taxon>Papaver</taxon>
    </lineage>
</organism>
<keyword evidence="4" id="KW-1185">Reference proteome</keyword>
<accession>A0A4Y7JWF8</accession>
<dbReference type="SUPFAM" id="SSF50405">
    <property type="entry name" value="Actin-crosslinking proteins"/>
    <property type="match status" value="1"/>
</dbReference>
<dbReference type="CDD" id="cd00257">
    <property type="entry name" value="beta-trefoil_FSCN-like"/>
    <property type="match status" value="1"/>
</dbReference>
<feature type="domain" description="DUF7910" evidence="2">
    <location>
        <begin position="58"/>
        <end position="152"/>
    </location>
</feature>
<dbReference type="GO" id="GO:0051015">
    <property type="term" value="F:actin filament binding"/>
    <property type="evidence" value="ECO:0007669"/>
    <property type="project" value="InterPro"/>
</dbReference>
<dbReference type="Gramene" id="RZC64392">
    <property type="protein sequence ID" value="RZC64392"/>
    <property type="gene ID" value="C5167_008081"/>
</dbReference>
<feature type="chain" id="PRO_5021403971" description="DUF7910 domain-containing protein" evidence="1">
    <location>
        <begin position="27"/>
        <end position="153"/>
    </location>
</feature>
<dbReference type="InterPro" id="IPR010431">
    <property type="entry name" value="Fascin"/>
</dbReference>
<evidence type="ECO:0000313" key="4">
    <source>
        <dbReference type="Proteomes" id="UP000316621"/>
    </source>
</evidence>
<dbReference type="PANTHER" id="PTHR10551">
    <property type="entry name" value="FASCIN"/>
    <property type="match status" value="1"/>
</dbReference>
<feature type="signal peptide" evidence="1">
    <location>
        <begin position="1"/>
        <end position="26"/>
    </location>
</feature>
<dbReference type="SUPFAM" id="SSF51445">
    <property type="entry name" value="(Trans)glycosidases"/>
    <property type="match status" value="1"/>
</dbReference>
<evidence type="ECO:0000313" key="3">
    <source>
        <dbReference type="EMBL" id="RZC64392.1"/>
    </source>
</evidence>
<evidence type="ECO:0000259" key="2">
    <source>
        <dbReference type="Pfam" id="PF25490"/>
    </source>
</evidence>
<gene>
    <name evidence="3" type="ORF">C5167_008081</name>
</gene>
<dbReference type="GO" id="GO:0016477">
    <property type="term" value="P:cell migration"/>
    <property type="evidence" value="ECO:0007669"/>
    <property type="project" value="TreeGrafter"/>
</dbReference>
<dbReference type="GO" id="GO:0015629">
    <property type="term" value="C:actin cytoskeleton"/>
    <property type="evidence" value="ECO:0007669"/>
    <property type="project" value="TreeGrafter"/>
</dbReference>
<dbReference type="AlphaFoldDB" id="A0A4Y7JWF8"/>
<sequence length="153" mass="17238">MFQEWYILVSLFFVFSALCAVDGVYGGKVRGVNLGNWLVVEGWMKPSLFDGIPNGDMLVLMHDGAKVHFRSLRTNKYVCAEEGGDSGAVTVNREKASGWETFRLWRISQSEYQLRAFKGQFLSFAGQGASITTKSGSPSWKETFTIERSRQNY</sequence>
<dbReference type="GO" id="GO:0051017">
    <property type="term" value="P:actin filament bundle assembly"/>
    <property type="evidence" value="ECO:0007669"/>
    <property type="project" value="TreeGrafter"/>
</dbReference>
<keyword evidence="1" id="KW-0732">Signal</keyword>
<dbReference type="Proteomes" id="UP000316621">
    <property type="component" value="Chromosome 6"/>
</dbReference>
<dbReference type="Gene3D" id="2.80.10.50">
    <property type="match status" value="1"/>
</dbReference>
<dbReference type="EMBL" id="CM010720">
    <property type="protein sequence ID" value="RZC64392.1"/>
    <property type="molecule type" value="Genomic_DNA"/>
</dbReference>
<dbReference type="STRING" id="3469.A0A4Y7JWF8"/>
<evidence type="ECO:0000256" key="1">
    <source>
        <dbReference type="SAM" id="SignalP"/>
    </source>
</evidence>